<keyword evidence="2" id="KW-0238">DNA-binding</keyword>
<dbReference type="PANTHER" id="PTHR31069">
    <property type="entry name" value="OLEATE-ACTIVATED TRANSCRIPTION FACTOR 1-RELATED"/>
    <property type="match status" value="1"/>
</dbReference>
<dbReference type="CDD" id="cd00067">
    <property type="entry name" value="GAL4"/>
    <property type="match status" value="1"/>
</dbReference>
<dbReference type="SMART" id="SM00066">
    <property type="entry name" value="GAL4"/>
    <property type="match status" value="1"/>
</dbReference>
<dbReference type="Proteomes" id="UP001152130">
    <property type="component" value="Unassembled WGS sequence"/>
</dbReference>
<sequence length="174" mass="19117">MPRPAASTRPTARRKDPACGTCRKKCRKCDRKRPICDRCRIKGLPCEGYPPRFQFQETITVSPDASTPQVATPDSTVDLSVGANVSPQSSLLGYESFEADLTSFYTEELYFDTPEFALLSPLSIDTPDMTPGFSPIQISPMPVSFAGVADIGPDLESDIVTNQHTINHCKIPEF</sequence>
<keyword evidence="1" id="KW-0805">Transcription regulation</keyword>
<dbReference type="SUPFAM" id="SSF57701">
    <property type="entry name" value="Zn2/Cys6 DNA-binding domain"/>
    <property type="match status" value="1"/>
</dbReference>
<dbReference type="InterPro" id="IPR050675">
    <property type="entry name" value="OAF3"/>
</dbReference>
<dbReference type="GO" id="GO:0000981">
    <property type="term" value="F:DNA-binding transcription factor activity, RNA polymerase II-specific"/>
    <property type="evidence" value="ECO:0007669"/>
    <property type="project" value="InterPro"/>
</dbReference>
<accession>A0A9W8PE60</accession>
<evidence type="ECO:0000259" key="5">
    <source>
        <dbReference type="PROSITE" id="PS50048"/>
    </source>
</evidence>
<reference evidence="6" key="1">
    <citation type="submission" date="2022-10" db="EMBL/GenBank/DDBJ databases">
        <title>Fusarium specimens isolated from Avocado Roots.</title>
        <authorList>
            <person name="Stajich J."/>
            <person name="Roper C."/>
            <person name="Heimlech-Rivalta G."/>
        </authorList>
    </citation>
    <scope>NUCLEOTIDE SEQUENCE</scope>
    <source>
        <strain evidence="6">CF00143</strain>
    </source>
</reference>
<feature type="domain" description="Zn(2)-C6 fungal-type" evidence="5">
    <location>
        <begin position="18"/>
        <end position="46"/>
    </location>
</feature>
<evidence type="ECO:0000256" key="4">
    <source>
        <dbReference type="ARBA" id="ARBA00023242"/>
    </source>
</evidence>
<dbReference type="Pfam" id="PF00172">
    <property type="entry name" value="Zn_clus"/>
    <property type="match status" value="1"/>
</dbReference>
<dbReference type="PROSITE" id="PS50048">
    <property type="entry name" value="ZN2_CY6_FUNGAL_2"/>
    <property type="match status" value="1"/>
</dbReference>
<dbReference type="Gene3D" id="4.10.240.10">
    <property type="entry name" value="Zn(2)-C6 fungal-type DNA-binding domain"/>
    <property type="match status" value="1"/>
</dbReference>
<dbReference type="PANTHER" id="PTHR31069:SF32">
    <property type="entry name" value="ARGININE METABOLISM REGULATION PROTEIN II"/>
    <property type="match status" value="1"/>
</dbReference>
<evidence type="ECO:0000256" key="2">
    <source>
        <dbReference type="ARBA" id="ARBA00023125"/>
    </source>
</evidence>
<evidence type="ECO:0000313" key="6">
    <source>
        <dbReference type="EMBL" id="KAJ4003745.1"/>
    </source>
</evidence>
<proteinExistence type="predicted"/>
<name>A0A9W8PE60_9HYPO</name>
<keyword evidence="4" id="KW-0539">Nucleus</keyword>
<dbReference type="GO" id="GO:0008270">
    <property type="term" value="F:zinc ion binding"/>
    <property type="evidence" value="ECO:0007669"/>
    <property type="project" value="InterPro"/>
</dbReference>
<dbReference type="GO" id="GO:0003677">
    <property type="term" value="F:DNA binding"/>
    <property type="evidence" value="ECO:0007669"/>
    <property type="project" value="UniProtKB-KW"/>
</dbReference>
<keyword evidence="7" id="KW-1185">Reference proteome</keyword>
<dbReference type="EMBL" id="JAPDHF010000026">
    <property type="protein sequence ID" value="KAJ4003745.1"/>
    <property type="molecule type" value="Genomic_DNA"/>
</dbReference>
<dbReference type="AlphaFoldDB" id="A0A9W8PE60"/>
<comment type="caution">
    <text evidence="6">The sequence shown here is derived from an EMBL/GenBank/DDBJ whole genome shotgun (WGS) entry which is preliminary data.</text>
</comment>
<evidence type="ECO:0000313" key="7">
    <source>
        <dbReference type="Proteomes" id="UP001152130"/>
    </source>
</evidence>
<protein>
    <recommendedName>
        <fullName evidence="5">Zn(2)-C6 fungal-type domain-containing protein</fullName>
    </recommendedName>
</protein>
<keyword evidence="3" id="KW-0804">Transcription</keyword>
<evidence type="ECO:0000256" key="3">
    <source>
        <dbReference type="ARBA" id="ARBA00023163"/>
    </source>
</evidence>
<gene>
    <name evidence="6" type="ORF">NW766_012197</name>
</gene>
<evidence type="ECO:0000256" key="1">
    <source>
        <dbReference type="ARBA" id="ARBA00023015"/>
    </source>
</evidence>
<organism evidence="6 7">
    <name type="scientific">Fusarium irregulare</name>
    <dbReference type="NCBI Taxonomy" id="2494466"/>
    <lineage>
        <taxon>Eukaryota</taxon>
        <taxon>Fungi</taxon>
        <taxon>Dikarya</taxon>
        <taxon>Ascomycota</taxon>
        <taxon>Pezizomycotina</taxon>
        <taxon>Sordariomycetes</taxon>
        <taxon>Hypocreomycetidae</taxon>
        <taxon>Hypocreales</taxon>
        <taxon>Nectriaceae</taxon>
        <taxon>Fusarium</taxon>
        <taxon>Fusarium incarnatum-equiseti species complex</taxon>
    </lineage>
</organism>
<dbReference type="InterPro" id="IPR036864">
    <property type="entry name" value="Zn2-C6_fun-type_DNA-bd_sf"/>
</dbReference>
<dbReference type="InterPro" id="IPR001138">
    <property type="entry name" value="Zn2Cys6_DnaBD"/>
</dbReference>